<feature type="region of interest" description="Disordered" evidence="2">
    <location>
        <begin position="1"/>
        <end position="24"/>
    </location>
</feature>
<evidence type="ECO:0000313" key="3">
    <source>
        <dbReference type="EMBL" id="KAF0742760.1"/>
    </source>
</evidence>
<evidence type="ECO:0000256" key="2">
    <source>
        <dbReference type="SAM" id="MobiDB-lite"/>
    </source>
</evidence>
<dbReference type="AlphaFoldDB" id="A0A6G0XR16"/>
<proteinExistence type="predicted"/>
<dbReference type="EMBL" id="VJMJ01000025">
    <property type="protein sequence ID" value="KAF0742760.1"/>
    <property type="molecule type" value="Genomic_DNA"/>
</dbReference>
<feature type="coiled-coil region" evidence="1">
    <location>
        <begin position="156"/>
        <end position="224"/>
    </location>
</feature>
<gene>
    <name evidence="3" type="ORF">Ae201684_002459</name>
</gene>
<dbReference type="VEuPathDB" id="FungiDB:AeMF1_016600"/>
<dbReference type="Proteomes" id="UP000481153">
    <property type="component" value="Unassembled WGS sequence"/>
</dbReference>
<comment type="caution">
    <text evidence="3">The sequence shown here is derived from an EMBL/GenBank/DDBJ whole genome shotgun (WGS) entry which is preliminary data.</text>
</comment>
<evidence type="ECO:0000313" key="4">
    <source>
        <dbReference type="Proteomes" id="UP000481153"/>
    </source>
</evidence>
<keyword evidence="1" id="KW-0175">Coiled coil</keyword>
<organism evidence="3 4">
    <name type="scientific">Aphanomyces euteiches</name>
    <dbReference type="NCBI Taxonomy" id="100861"/>
    <lineage>
        <taxon>Eukaryota</taxon>
        <taxon>Sar</taxon>
        <taxon>Stramenopiles</taxon>
        <taxon>Oomycota</taxon>
        <taxon>Saprolegniomycetes</taxon>
        <taxon>Saprolegniales</taxon>
        <taxon>Verrucalvaceae</taxon>
        <taxon>Aphanomyces</taxon>
    </lineage>
</organism>
<keyword evidence="4" id="KW-1185">Reference proteome</keyword>
<sequence>MESPHHSENAESPSNSPKAEVDATPPALEVALELSSVKFESYEPADVFRVQLSTTGNSLPISIWMEAKRSKLQWKCDVQDFANHAPADAKYVLPVATVLAALQAALTAKTKHKLDGENSKDKTLQIDMFKDGSELRLSLEIEALFGMHARYEFTLKQVEVQRIDILEAKLRDLTEQIEVLAKEKNNQLNQIEEIKVMAIDKAKLKDLSEQVKHLVAEMPKLENLTKVVEALVLRKPQLDTMVCTRFLSEMTTTDEEAVVWKSSMWNCSTPFANYFVVANGGSSITIVNNGLYQIDCYGKPNDAKAVIILHVNGTKTASSTSDAGGLFVQISRKLPLVANSTLQLRLSAPDCNHTDCGNRKCRHVFLAAETELWITFMMH</sequence>
<accession>A0A6G0XR16</accession>
<reference evidence="3 4" key="1">
    <citation type="submission" date="2019-07" db="EMBL/GenBank/DDBJ databases">
        <title>Genomics analysis of Aphanomyces spp. identifies a new class of oomycete effector associated with host adaptation.</title>
        <authorList>
            <person name="Gaulin E."/>
        </authorList>
    </citation>
    <scope>NUCLEOTIDE SEQUENCE [LARGE SCALE GENOMIC DNA]</scope>
    <source>
        <strain evidence="3 4">ATCC 201684</strain>
    </source>
</reference>
<name>A0A6G0XR16_9STRA</name>
<protein>
    <submittedName>
        <fullName evidence="3">Uncharacterized protein</fullName>
    </submittedName>
</protein>
<evidence type="ECO:0000256" key="1">
    <source>
        <dbReference type="SAM" id="Coils"/>
    </source>
</evidence>